<name>A0A1H8TVL0_9SPHI</name>
<dbReference type="GO" id="GO:0005524">
    <property type="term" value="F:ATP binding"/>
    <property type="evidence" value="ECO:0007669"/>
    <property type="project" value="UniProtKB-KW"/>
</dbReference>
<evidence type="ECO:0000256" key="2">
    <source>
        <dbReference type="ARBA" id="ARBA00022840"/>
    </source>
</evidence>
<evidence type="ECO:0000313" key="3">
    <source>
        <dbReference type="EMBL" id="SEO95039.1"/>
    </source>
</evidence>
<dbReference type="Gene3D" id="3.30.420.40">
    <property type="match status" value="3"/>
</dbReference>
<protein>
    <submittedName>
        <fullName evidence="3">Hypothetical chaperone protein</fullName>
    </submittedName>
</protein>
<organism evidence="3 4">
    <name type="scientific">Mucilaginibacter gossypiicola</name>
    <dbReference type="NCBI Taxonomy" id="551995"/>
    <lineage>
        <taxon>Bacteria</taxon>
        <taxon>Pseudomonadati</taxon>
        <taxon>Bacteroidota</taxon>
        <taxon>Sphingobacteriia</taxon>
        <taxon>Sphingobacteriales</taxon>
        <taxon>Sphingobacteriaceae</taxon>
        <taxon>Mucilaginibacter</taxon>
    </lineage>
</organism>
<gene>
    <name evidence="3" type="ORF">SAMN05192574_11719</name>
</gene>
<reference evidence="4" key="1">
    <citation type="submission" date="2016-10" db="EMBL/GenBank/DDBJ databases">
        <authorList>
            <person name="Varghese N."/>
            <person name="Submissions S."/>
        </authorList>
    </citation>
    <scope>NUCLEOTIDE SEQUENCE [LARGE SCALE GENOMIC DNA]</scope>
    <source>
        <strain evidence="4">Gh-48</strain>
    </source>
</reference>
<dbReference type="GO" id="GO:0140662">
    <property type="term" value="F:ATP-dependent protein folding chaperone"/>
    <property type="evidence" value="ECO:0007669"/>
    <property type="project" value="InterPro"/>
</dbReference>
<dbReference type="InterPro" id="IPR013126">
    <property type="entry name" value="Hsp_70_fam"/>
</dbReference>
<dbReference type="RefSeq" id="WP_091220591.1">
    <property type="nucleotide sequence ID" value="NZ_FOCL01000017.1"/>
</dbReference>
<dbReference type="Gene3D" id="3.90.640.10">
    <property type="entry name" value="Actin, Chain A, domain 4"/>
    <property type="match status" value="2"/>
</dbReference>
<accession>A0A1H8TVL0</accession>
<dbReference type="Proteomes" id="UP000198942">
    <property type="component" value="Unassembled WGS sequence"/>
</dbReference>
<dbReference type="InterPro" id="IPR042054">
    <property type="entry name" value="YegD-like"/>
</dbReference>
<proteinExistence type="predicted"/>
<dbReference type="CDD" id="cd10231">
    <property type="entry name" value="ASKHA_NBD_HSP70_YegD-like"/>
    <property type="match status" value="1"/>
</dbReference>
<keyword evidence="2" id="KW-0067">ATP-binding</keyword>
<dbReference type="STRING" id="551995.SAMN05192574_11719"/>
<dbReference type="AlphaFoldDB" id="A0A1H8TVL0"/>
<evidence type="ECO:0000313" key="4">
    <source>
        <dbReference type="Proteomes" id="UP000198942"/>
    </source>
</evidence>
<dbReference type="EMBL" id="FOCL01000017">
    <property type="protein sequence ID" value="SEO95039.1"/>
    <property type="molecule type" value="Genomic_DNA"/>
</dbReference>
<dbReference type="SUPFAM" id="SSF53067">
    <property type="entry name" value="Actin-like ATPase domain"/>
    <property type="match status" value="2"/>
</dbReference>
<sequence length="422" mass="47158">MNKFLYGIDFGTTNSALVIYNEETNEIHSTIIIPSLIYFYQQPGAGNKPNYVVGEAAISAYLADDMKGRFIKSVKQILPRSSFTETRIQNKKYNASDLVAIILKELKGRADQLIGEDCRKAVIGRPVFFDDDDVKKDALAQTRLTKAADLAGFENIRFQFEPIGAAFAYEKSLSGKENVLVADLGGGTTDFTYLVLDPEKAGMKDRKNDILANGGIYIGGDSFDSAFMWDKGTPYFGKNTTYEATPGKVLTVPKSLFANICSWEQMNFFNSQRIQRDIEDYFYFSGNDPQFKNLITLIENNLGYSVFQSIEATKIQLTTANSAVFSYQKMDISINEEIALTDYEQIIAKDVSRIASYLDEFMLQNNIEPGNIDSLFLTGGTSMVGSIQKLFKTRFPHIKLNSGDNFRSVATGLAYSGYLFDE</sequence>
<keyword evidence="1" id="KW-0547">Nucleotide-binding</keyword>
<dbReference type="Pfam" id="PF00012">
    <property type="entry name" value="HSP70"/>
    <property type="match status" value="1"/>
</dbReference>
<keyword evidence="4" id="KW-1185">Reference proteome</keyword>
<evidence type="ECO:0000256" key="1">
    <source>
        <dbReference type="ARBA" id="ARBA00022741"/>
    </source>
</evidence>
<dbReference type="PANTHER" id="PTHR19375">
    <property type="entry name" value="HEAT SHOCK PROTEIN 70KDA"/>
    <property type="match status" value="1"/>
</dbReference>
<dbReference type="OrthoDB" id="9807934at2"/>
<dbReference type="InterPro" id="IPR043129">
    <property type="entry name" value="ATPase_NBD"/>
</dbReference>